<dbReference type="PANTHER" id="PTHR10887:SF495">
    <property type="entry name" value="HELICASE SENATAXIN ISOFORM X1-RELATED"/>
    <property type="match status" value="1"/>
</dbReference>
<accession>A0A2V1IK22</accession>
<dbReference type="RefSeq" id="WP_107033454.1">
    <property type="nucleotide sequence ID" value="NZ_PUEC01000051.1"/>
</dbReference>
<organism evidence="4 5">
    <name type="scientific">Duncaniella muris</name>
    <dbReference type="NCBI Taxonomy" id="2094150"/>
    <lineage>
        <taxon>Bacteria</taxon>
        <taxon>Pseudomonadati</taxon>
        <taxon>Bacteroidota</taxon>
        <taxon>Bacteroidia</taxon>
        <taxon>Bacteroidales</taxon>
        <taxon>Muribaculaceae</taxon>
        <taxon>Duncaniella</taxon>
    </lineage>
</organism>
<feature type="domain" description="DNA2/NAM7 helicase helicase" evidence="2">
    <location>
        <begin position="243"/>
        <end position="684"/>
    </location>
</feature>
<sequence>MRQSDNISLKRLLRKMRVSHATELDKIIGFYKTILELERSKEPDIATYYSYALHFKDNDSDVMLIDLPCNVNFTKVFLDNRDLTFPKDLYIGIPVIRKDKPGQVIVFSLTIDYDDLKGYDPYENLLPVRISNLSLDSRHIDELELTDEKIGEFESELAQVKSFEVLQELVKRHLGEAAELKSELQLGLSSKNIALAQISAELNKLSSSAVEKNELLKSFLTHSEFGNLIENVSVDELIPVSSLDESQASVVAHALSNRFTVVTGAPGTGKTQVILNIIANALMKDKSVLVASKNNKAVDNVKERFDNIDSSQYLLRFGKKEYVRSQTIPALTHIQNRLDVLKNQPDTLSSLLLQYRDLTSTIKDAKRKLSRIEELKNSIPQLLSDKSNIEAQIEAENQRFASDYEGINKRYSNVSHLENVNLASISQIASQITRLRNSLLSKYSGLSGIWHNLFSKKKHAVTYLGHIEDLPSSIRAELRDQNLIRSTDDFKDGKAIIEHSKQVISLLECICDWQRALSKEKKRHSTTISNLRTSLEAIDRKYTTQAEELEDLTKKKSELIFSIRRSKDALINLGPQLVSAKISEIERGQGAAQKISAYKSYLPDNIPWKDNELPDFIRRSREFISVCRLISLTSLSVKAGFPLVDNLFDILIIDEASQCDIASAIPLILRAKQVVIIGDPKQLRHITSVRVDDENVIREHMGLSARPYLKYAEQSLWDYAADFLAHANQNSSPITLENHYRCHHDIIGYSNHQFYSRFLDKPLNVKTDESRMTLPQKGVVMINIHGQQESENININRVEADRAVNLAKELCSLKADVSIGIVTPFRDQADYIKSRLGDSLRENVEVNTAHGFQGDEKDVIIYSLVITDNSPQRKVNWIDYIVPNLVNVAVTRARQTLYIVGNADYIKSVSPERNALGYLVRYAQSKK</sequence>
<dbReference type="InterPro" id="IPR027417">
    <property type="entry name" value="P-loop_NTPase"/>
</dbReference>
<keyword evidence="1" id="KW-0175">Coiled coil</keyword>
<protein>
    <submittedName>
        <fullName evidence="4">DUF2075 domain-containing protein</fullName>
    </submittedName>
</protein>
<dbReference type="GeneID" id="82527347"/>
<feature type="domain" description="DNA2/NAM7 helicase-like C-terminal" evidence="3">
    <location>
        <begin position="728"/>
        <end position="903"/>
    </location>
</feature>
<dbReference type="Gene3D" id="3.40.50.300">
    <property type="entry name" value="P-loop containing nucleotide triphosphate hydrolases"/>
    <property type="match status" value="3"/>
</dbReference>
<feature type="coiled-coil region" evidence="1">
    <location>
        <begin position="348"/>
        <end position="392"/>
    </location>
</feature>
<comment type="caution">
    <text evidence="4">The sequence shown here is derived from an EMBL/GenBank/DDBJ whole genome shotgun (WGS) entry which is preliminary data.</text>
</comment>
<dbReference type="EMBL" id="PUEC01000051">
    <property type="protein sequence ID" value="PWB00198.1"/>
    <property type="molecule type" value="Genomic_DNA"/>
</dbReference>
<keyword evidence="5" id="KW-1185">Reference proteome</keyword>
<evidence type="ECO:0000259" key="2">
    <source>
        <dbReference type="Pfam" id="PF13086"/>
    </source>
</evidence>
<dbReference type="GO" id="GO:0004386">
    <property type="term" value="F:helicase activity"/>
    <property type="evidence" value="ECO:0007669"/>
    <property type="project" value="InterPro"/>
</dbReference>
<dbReference type="SUPFAM" id="SSF52540">
    <property type="entry name" value="P-loop containing nucleoside triphosphate hydrolases"/>
    <property type="match status" value="1"/>
</dbReference>
<evidence type="ECO:0000256" key="1">
    <source>
        <dbReference type="SAM" id="Coils"/>
    </source>
</evidence>
<reference evidence="5" key="1">
    <citation type="submission" date="2018-02" db="EMBL/GenBank/DDBJ databases">
        <authorList>
            <person name="Clavel T."/>
            <person name="Strowig T."/>
        </authorList>
    </citation>
    <scope>NUCLEOTIDE SEQUENCE [LARGE SCALE GENOMIC DNA]</scope>
    <source>
        <strain evidence="5">DSM 103720</strain>
    </source>
</reference>
<name>A0A2V1IK22_9BACT</name>
<dbReference type="Proteomes" id="UP000244905">
    <property type="component" value="Unassembled WGS sequence"/>
</dbReference>
<dbReference type="AlphaFoldDB" id="A0A2V1IK22"/>
<dbReference type="InterPro" id="IPR047187">
    <property type="entry name" value="SF1_C_Upf1"/>
</dbReference>
<dbReference type="InterPro" id="IPR041677">
    <property type="entry name" value="DNA2/NAM7_AAA_11"/>
</dbReference>
<dbReference type="CDD" id="cd18808">
    <property type="entry name" value="SF1_C_Upf1"/>
    <property type="match status" value="1"/>
</dbReference>
<evidence type="ECO:0000313" key="4">
    <source>
        <dbReference type="EMBL" id="PWB00198.1"/>
    </source>
</evidence>
<evidence type="ECO:0000313" key="5">
    <source>
        <dbReference type="Proteomes" id="UP000244905"/>
    </source>
</evidence>
<dbReference type="InterPro" id="IPR041679">
    <property type="entry name" value="DNA2/NAM7-like_C"/>
</dbReference>
<dbReference type="PANTHER" id="PTHR10887">
    <property type="entry name" value="DNA2/NAM7 HELICASE FAMILY"/>
    <property type="match status" value="1"/>
</dbReference>
<dbReference type="InterPro" id="IPR045055">
    <property type="entry name" value="DNA2/NAM7-like"/>
</dbReference>
<evidence type="ECO:0000259" key="3">
    <source>
        <dbReference type="Pfam" id="PF13087"/>
    </source>
</evidence>
<gene>
    <name evidence="4" type="ORF">C5O23_13585</name>
</gene>
<dbReference type="Pfam" id="PF13086">
    <property type="entry name" value="AAA_11"/>
    <property type="match status" value="1"/>
</dbReference>
<dbReference type="Pfam" id="PF13087">
    <property type="entry name" value="AAA_12"/>
    <property type="match status" value="1"/>
</dbReference>
<proteinExistence type="predicted"/>